<protein>
    <submittedName>
        <fullName evidence="2">ROK family protein</fullName>
    </submittedName>
</protein>
<dbReference type="Gene3D" id="3.30.420.40">
    <property type="match status" value="2"/>
</dbReference>
<evidence type="ECO:0000313" key="2">
    <source>
        <dbReference type="EMBL" id="HJF44252.1"/>
    </source>
</evidence>
<gene>
    <name evidence="2" type="ORF">K8U72_00485</name>
</gene>
<comment type="similarity">
    <text evidence="1">Belongs to the ROK (NagC/XylR) family.</text>
</comment>
<dbReference type="SUPFAM" id="SSF53067">
    <property type="entry name" value="Actin-like ATPase domain"/>
    <property type="match status" value="1"/>
</dbReference>
<reference evidence="2" key="2">
    <citation type="submission" date="2021-09" db="EMBL/GenBank/DDBJ databases">
        <authorList>
            <person name="Gilroy R."/>
        </authorList>
    </citation>
    <scope>NUCLEOTIDE SEQUENCE</scope>
    <source>
        <strain evidence="2">CHK124-7917</strain>
    </source>
</reference>
<dbReference type="RefSeq" id="WP_274958368.1">
    <property type="nucleotide sequence ID" value="NZ_DYWQ01000008.1"/>
</dbReference>
<dbReference type="AlphaFoldDB" id="A0A921GCD1"/>
<dbReference type="PANTHER" id="PTHR18964">
    <property type="entry name" value="ROK (REPRESSOR, ORF, KINASE) FAMILY"/>
    <property type="match status" value="1"/>
</dbReference>
<organism evidence="2 3">
    <name type="scientific">Thermophilibacter provencensis</name>
    <dbReference type="NCBI Taxonomy" id="1852386"/>
    <lineage>
        <taxon>Bacteria</taxon>
        <taxon>Bacillati</taxon>
        <taxon>Actinomycetota</taxon>
        <taxon>Coriobacteriia</taxon>
        <taxon>Coriobacteriales</taxon>
        <taxon>Atopobiaceae</taxon>
        <taxon>Thermophilibacter</taxon>
    </lineage>
</organism>
<reference evidence="2" key="1">
    <citation type="journal article" date="2021" name="PeerJ">
        <title>Extensive microbial diversity within the chicken gut microbiome revealed by metagenomics and culture.</title>
        <authorList>
            <person name="Gilroy R."/>
            <person name="Ravi A."/>
            <person name="Getino M."/>
            <person name="Pursley I."/>
            <person name="Horton D.L."/>
            <person name="Alikhan N.F."/>
            <person name="Baker D."/>
            <person name="Gharbi K."/>
            <person name="Hall N."/>
            <person name="Watson M."/>
            <person name="Adriaenssens E.M."/>
            <person name="Foster-Nyarko E."/>
            <person name="Jarju S."/>
            <person name="Secka A."/>
            <person name="Antonio M."/>
            <person name="Oren A."/>
            <person name="Chaudhuri R.R."/>
            <person name="La Ragione R."/>
            <person name="Hildebrand F."/>
            <person name="Pallen M.J."/>
        </authorList>
    </citation>
    <scope>NUCLEOTIDE SEQUENCE</scope>
    <source>
        <strain evidence="2">CHK124-7917</strain>
    </source>
</reference>
<evidence type="ECO:0000256" key="1">
    <source>
        <dbReference type="ARBA" id="ARBA00006479"/>
    </source>
</evidence>
<accession>A0A921GCD1</accession>
<dbReference type="InterPro" id="IPR000600">
    <property type="entry name" value="ROK"/>
</dbReference>
<sequence>MKKLAVLDVGGSAIKYCTMCGPGLEGKGEVPTPDGESHDPEPFLEAIEGILARMGDVEGLALSMPGEIDARRKYIRTGGALLYNYDVDVTEWEKRFRLPVEIENDARCSAIAEFSRGNLQGVNCGVVLAFGTGIGGGVVIDGKVLRGAHLFAGEASKVLTSWPERVCDPIANDRLWSSACSTKSLCERVAWAKGIDGCDGRQLFGWLEGGDEVVASVFHRVCNEIALQIHNIQCWLDPERVCLGGGISQNPLFVEGVRDAHRRFNAAFDNAFPDTDIVACRFFNDANLIGAYEHFLAMEQSR</sequence>
<dbReference type="CDD" id="cd24152">
    <property type="entry name" value="ASKHA_NBD_ROK-like"/>
    <property type="match status" value="1"/>
</dbReference>
<dbReference type="InterPro" id="IPR043129">
    <property type="entry name" value="ATPase_NBD"/>
</dbReference>
<proteinExistence type="inferred from homology"/>
<dbReference type="EMBL" id="DYWQ01000008">
    <property type="protein sequence ID" value="HJF44252.1"/>
    <property type="molecule type" value="Genomic_DNA"/>
</dbReference>
<dbReference type="PANTHER" id="PTHR18964:SF170">
    <property type="entry name" value="SUGAR KINASE"/>
    <property type="match status" value="1"/>
</dbReference>
<dbReference type="Proteomes" id="UP000697330">
    <property type="component" value="Unassembled WGS sequence"/>
</dbReference>
<comment type="caution">
    <text evidence="2">The sequence shown here is derived from an EMBL/GenBank/DDBJ whole genome shotgun (WGS) entry which is preliminary data.</text>
</comment>
<dbReference type="Pfam" id="PF00480">
    <property type="entry name" value="ROK"/>
    <property type="match status" value="1"/>
</dbReference>
<evidence type="ECO:0000313" key="3">
    <source>
        <dbReference type="Proteomes" id="UP000697330"/>
    </source>
</evidence>
<name>A0A921GCD1_9ACTN</name>